<evidence type="ECO:0000256" key="1">
    <source>
        <dbReference type="ARBA" id="ARBA00011982"/>
    </source>
</evidence>
<reference evidence="10" key="1">
    <citation type="journal article" date="2016" name="Proc. Natl. Acad. Sci. U.S.A.">
        <title>Chromosome-level assembly of Arabidopsis thaliana Ler reveals the extent of translocation and inversion polymorphisms.</title>
        <authorList>
            <person name="Zapata L."/>
            <person name="Ding J."/>
            <person name="Willing E.M."/>
            <person name="Hartwig B."/>
            <person name="Bezdan D."/>
            <person name="Jiao W.B."/>
            <person name="Patel V."/>
            <person name="Velikkakam James G."/>
            <person name="Koornneef M."/>
            <person name="Ossowski S."/>
            <person name="Schneeberger K."/>
        </authorList>
    </citation>
    <scope>NUCLEOTIDE SEQUENCE [LARGE SCALE GENOMIC DNA]</scope>
    <source>
        <strain evidence="10">cv. Landsberg erecta</strain>
    </source>
</reference>
<dbReference type="Pfam" id="PF20160">
    <property type="entry name" value="C-JID"/>
    <property type="match status" value="1"/>
</dbReference>
<dbReference type="SUPFAM" id="SSF46785">
    <property type="entry name" value="Winged helix' DNA-binding domain"/>
    <property type="match status" value="1"/>
</dbReference>
<dbReference type="InterPro" id="IPR044974">
    <property type="entry name" value="Disease_R_plants"/>
</dbReference>
<evidence type="ECO:0000256" key="6">
    <source>
        <dbReference type="ARBA" id="ARBA00023027"/>
    </source>
</evidence>
<dbReference type="Pfam" id="PF07725">
    <property type="entry name" value="LRR_3"/>
    <property type="match status" value="2"/>
</dbReference>
<dbReference type="FunFam" id="1.10.8.430:FF:000002">
    <property type="entry name" value="Disease resistance protein (TIR-NBS-LRR class)"/>
    <property type="match status" value="1"/>
</dbReference>
<keyword evidence="3" id="KW-0677">Repeat</keyword>
<dbReference type="InterPro" id="IPR058192">
    <property type="entry name" value="WHD_ROQ1-like"/>
</dbReference>
<dbReference type="PANTHER" id="PTHR11017:SF228">
    <property type="entry name" value="ADP-RIBOSYL CYCLASE_CYCLIC ADP-RIBOSE HYDROLASE-RELATED"/>
    <property type="match status" value="1"/>
</dbReference>
<comment type="caution">
    <text evidence="9">The sequence shown here is derived from an EMBL/GenBank/DDBJ whole genome shotgun (WGS) entry which is preliminary data.</text>
</comment>
<keyword evidence="5" id="KW-0611">Plant defense</keyword>
<dbReference type="FunFam" id="3.80.10.10:FF:000386">
    <property type="entry name" value="Disease resistance protein RPS4"/>
    <property type="match status" value="1"/>
</dbReference>
<dbReference type="SUPFAM" id="SSF52058">
    <property type="entry name" value="L domain-like"/>
    <property type="match status" value="1"/>
</dbReference>
<dbReference type="InterPro" id="IPR000157">
    <property type="entry name" value="TIR_dom"/>
</dbReference>
<evidence type="ECO:0000313" key="9">
    <source>
        <dbReference type="EMBL" id="OAO91612.1"/>
    </source>
</evidence>
<dbReference type="InterPro" id="IPR036390">
    <property type="entry name" value="WH_DNA-bd_sf"/>
</dbReference>
<dbReference type="SMART" id="SM00382">
    <property type="entry name" value="AAA"/>
    <property type="match status" value="1"/>
</dbReference>
<dbReference type="EMBL" id="LUHQ01000005">
    <property type="protein sequence ID" value="OAO91612.1"/>
    <property type="molecule type" value="Genomic_DNA"/>
</dbReference>
<comment type="catalytic activity">
    <reaction evidence="7">
        <text>NAD(+) + H2O = ADP-D-ribose + nicotinamide + H(+)</text>
        <dbReference type="Rhea" id="RHEA:16301"/>
        <dbReference type="ChEBI" id="CHEBI:15377"/>
        <dbReference type="ChEBI" id="CHEBI:15378"/>
        <dbReference type="ChEBI" id="CHEBI:17154"/>
        <dbReference type="ChEBI" id="CHEBI:57540"/>
        <dbReference type="ChEBI" id="CHEBI:57967"/>
        <dbReference type="EC" id="3.2.2.6"/>
    </reaction>
    <physiologicalReaction direction="left-to-right" evidence="7">
        <dbReference type="Rhea" id="RHEA:16302"/>
    </physiologicalReaction>
</comment>
<dbReference type="InterPro" id="IPR045344">
    <property type="entry name" value="C-JID"/>
</dbReference>
<evidence type="ECO:0000313" key="10">
    <source>
        <dbReference type="Proteomes" id="UP000078284"/>
    </source>
</evidence>
<dbReference type="Proteomes" id="UP000078284">
    <property type="component" value="Chromosome 5"/>
</dbReference>
<dbReference type="Gene3D" id="3.40.50.10140">
    <property type="entry name" value="Toll/interleukin-1 receptor homology (TIR) domain"/>
    <property type="match status" value="1"/>
</dbReference>
<evidence type="ECO:0000256" key="5">
    <source>
        <dbReference type="ARBA" id="ARBA00022821"/>
    </source>
</evidence>
<dbReference type="InterPro" id="IPR035897">
    <property type="entry name" value="Toll_tir_struct_dom_sf"/>
</dbReference>
<sequence length="1162" mass="131506">MATSSSSCNWVYDVFPSFSGEDVRKTFLSHLQLVLDRKLITSFKDNEIERSQSIAPELVQGIKDSRIAIVIFSKNYASSSWCLNELLEIVSCKEDKGQLVIPVFYALDPTHVRKQTGDFGMAFERTCLNKTEDEKNLWRVALTHVANILGYHSAQWNNEAKMIEEIANDVLCKLNLAPSKDFDDFVGLEVHLKDMSFLLCLDSKEVRMVGIWGPSGIGKTTIARALFARLSRHFQCSVYIDRAFVSKSMASYSRANPDDYNMKLHLQETFLSTILGKQNIKIDHLGALGERLKHQKVLLFIDDLDQQVVLNALAGQIQWFGSGSRIIVVTNDKHLLISHGIENIYQVCLPSKELALEMLCRYAFRQNTPPDGFKKLAVEVVRHAGILPLGLNVLGSYLRGRNKRYWMDMLPRLRKGLDGKIQKALRVGYDGLDNKKDEAIFRHIACLFNFEKVNDIRLLLADSDLNFNIGLENLVDKSLVNVRSNIVEMHCLLQEMGREIVRAQSNEAGEREFLMDTEEICDVLDDNIGTKKMLGISLDVDEIDHELNVHEKAFQGMRNLRFLNIYTKALMSGQKIRLHLPENFDYLPPKLKLLCWDKYPMRCLPSSFRPENLVKLKMQESELEKLWEGVGSLTCLKDMDLEKSKNLKEIPDLSMATNLKTLNLKYCSSLVKISSSIQNLNKLTKLNMEGCINLETLPAGINLKSLHRLDLRGCSRLRMFPDISNNISVLFLDKTSIEEFPSNLHLKKLFDLSMQQMNSEKLWEGVQPLTCLMKMLSPPLAKNFNTLYLSDIPSLVELPCGIQNLKKLMELSIRRCKNLESLPTGANFKYLDYLDLSGCSKLRSFPDISSTISCLCLNRTGIEEVPSWIENFVRLTYLTMLECNKLKYVSLNIFKLKHLDKADFSDCGTLTEVSWCNKTISVAAATADNIQPKLLVSEASSSLCVQKSVVRFINCFKLDQEALLQQEPVFKSLILGGEEVPAYFNHRATGNSLVIPLVPTSISLDFLGFRACALVDVKAMSMPGRVDIQVSCRFRGSLKNHFDSADHSHSLVAFHKASHLLIFDCRFALNNDSNPLNYAHMDITFHLTSDSVSKINACGIRFSEGVSPQKHLNGPSSIVHVCEADESKLDNDRRHAHETEHGEECGDSNVETVVSRKRIKIL</sequence>
<dbReference type="InterPro" id="IPR042197">
    <property type="entry name" value="Apaf_helical"/>
</dbReference>
<dbReference type="GO" id="GO:0007165">
    <property type="term" value="P:signal transduction"/>
    <property type="evidence" value="ECO:0007669"/>
    <property type="project" value="InterPro"/>
</dbReference>
<protein>
    <recommendedName>
        <fullName evidence="1">ADP-ribosyl cyclase/cyclic ADP-ribose hydrolase</fullName>
        <ecNumber evidence="1">3.2.2.6</ecNumber>
    </recommendedName>
</protein>
<dbReference type="FunFam" id="3.40.50.300:FF:001002">
    <property type="entry name" value="Disease resistance protein (TIR-NBS-LRR class)"/>
    <property type="match status" value="1"/>
</dbReference>
<dbReference type="GO" id="GO:0061809">
    <property type="term" value="F:NAD+ nucleosidase activity, cyclic ADP-ribose generating"/>
    <property type="evidence" value="ECO:0007669"/>
    <property type="project" value="UniProtKB-EC"/>
</dbReference>
<name>A0A178UES4_ARATH</name>
<dbReference type="PRINTS" id="PR00364">
    <property type="entry name" value="DISEASERSIST"/>
</dbReference>
<dbReference type="SUPFAM" id="SSF52540">
    <property type="entry name" value="P-loop containing nucleoside triphosphate hydrolases"/>
    <property type="match status" value="1"/>
</dbReference>
<keyword evidence="6" id="KW-0520">NAD</keyword>
<dbReference type="Pfam" id="PF23282">
    <property type="entry name" value="WHD_ROQ1"/>
    <property type="match status" value="1"/>
</dbReference>
<keyword evidence="2" id="KW-0433">Leucine-rich repeat</keyword>
<evidence type="ECO:0000256" key="7">
    <source>
        <dbReference type="ARBA" id="ARBA00047304"/>
    </source>
</evidence>
<dbReference type="InterPro" id="IPR032675">
    <property type="entry name" value="LRR_dom_sf"/>
</dbReference>
<dbReference type="Gene3D" id="1.10.8.430">
    <property type="entry name" value="Helical domain of apoptotic protease-activating factors"/>
    <property type="match status" value="1"/>
</dbReference>
<dbReference type="SUPFAM" id="SSF52200">
    <property type="entry name" value="Toll/Interleukin receptor TIR domain"/>
    <property type="match status" value="1"/>
</dbReference>
<accession>A0A178UES4</accession>
<dbReference type="Pfam" id="PF01582">
    <property type="entry name" value="TIR"/>
    <property type="match status" value="1"/>
</dbReference>
<dbReference type="GO" id="GO:0006952">
    <property type="term" value="P:defense response"/>
    <property type="evidence" value="ECO:0007669"/>
    <property type="project" value="UniProtKB-KW"/>
</dbReference>
<dbReference type="SMART" id="SM00255">
    <property type="entry name" value="TIR"/>
    <property type="match status" value="1"/>
</dbReference>
<evidence type="ECO:0000256" key="4">
    <source>
        <dbReference type="ARBA" id="ARBA00022801"/>
    </source>
</evidence>
<dbReference type="Pfam" id="PF00931">
    <property type="entry name" value="NB-ARC"/>
    <property type="match status" value="1"/>
</dbReference>
<dbReference type="Gene3D" id="3.40.50.300">
    <property type="entry name" value="P-loop containing nucleotide triphosphate hydrolases"/>
    <property type="match status" value="1"/>
</dbReference>
<gene>
    <name evidence="9" type="ordered locus">AXX17_At5g37700</name>
</gene>
<evidence type="ECO:0000256" key="2">
    <source>
        <dbReference type="ARBA" id="ARBA00022614"/>
    </source>
</evidence>
<dbReference type="InterPro" id="IPR002182">
    <property type="entry name" value="NB-ARC"/>
</dbReference>
<evidence type="ECO:0000259" key="8">
    <source>
        <dbReference type="PROSITE" id="PS50104"/>
    </source>
</evidence>
<dbReference type="FunFam" id="3.40.50.10140:FF:000007">
    <property type="entry name" value="Disease resistance protein (TIR-NBS-LRR class)"/>
    <property type="match status" value="1"/>
</dbReference>
<keyword evidence="4" id="KW-0378">Hydrolase</keyword>
<dbReference type="Gene3D" id="3.80.10.10">
    <property type="entry name" value="Ribonuclease Inhibitor"/>
    <property type="match status" value="3"/>
</dbReference>
<dbReference type="AlphaFoldDB" id="A0A178UES4"/>
<feature type="domain" description="TIR" evidence="8">
    <location>
        <begin position="10"/>
        <end position="174"/>
    </location>
</feature>
<dbReference type="InterPro" id="IPR011713">
    <property type="entry name" value="Leu-rich_rpt_3"/>
</dbReference>
<dbReference type="InterPro" id="IPR027417">
    <property type="entry name" value="P-loop_NTPase"/>
</dbReference>
<dbReference type="InterPro" id="IPR003593">
    <property type="entry name" value="AAA+_ATPase"/>
</dbReference>
<dbReference type="GO" id="GO:0043531">
    <property type="term" value="F:ADP binding"/>
    <property type="evidence" value="ECO:0007669"/>
    <property type="project" value="InterPro"/>
</dbReference>
<evidence type="ECO:0000256" key="3">
    <source>
        <dbReference type="ARBA" id="ARBA00022737"/>
    </source>
</evidence>
<dbReference type="EC" id="3.2.2.6" evidence="1"/>
<dbReference type="PROSITE" id="PS50104">
    <property type="entry name" value="TIR"/>
    <property type="match status" value="1"/>
</dbReference>
<organism evidence="9 10">
    <name type="scientific">Arabidopsis thaliana</name>
    <name type="common">Mouse-ear cress</name>
    <dbReference type="NCBI Taxonomy" id="3702"/>
    <lineage>
        <taxon>Eukaryota</taxon>
        <taxon>Viridiplantae</taxon>
        <taxon>Streptophyta</taxon>
        <taxon>Embryophyta</taxon>
        <taxon>Tracheophyta</taxon>
        <taxon>Spermatophyta</taxon>
        <taxon>Magnoliopsida</taxon>
        <taxon>eudicotyledons</taxon>
        <taxon>Gunneridae</taxon>
        <taxon>Pentapetalae</taxon>
        <taxon>rosids</taxon>
        <taxon>malvids</taxon>
        <taxon>Brassicales</taxon>
        <taxon>Brassicaceae</taxon>
        <taxon>Camelineae</taxon>
        <taxon>Arabidopsis</taxon>
    </lineage>
</organism>
<dbReference type="PANTHER" id="PTHR11017">
    <property type="entry name" value="LEUCINE-RICH REPEAT-CONTAINING PROTEIN"/>
    <property type="match status" value="1"/>
</dbReference>
<dbReference type="ExpressionAtlas" id="A0A178UES4">
    <property type="expression patterns" value="baseline and differential"/>
</dbReference>
<proteinExistence type="predicted"/>